<keyword evidence="4" id="KW-1185">Reference proteome</keyword>
<dbReference type="InterPro" id="IPR040256">
    <property type="entry name" value="At4g02000-like"/>
</dbReference>
<feature type="compositionally biased region" description="Basic and acidic residues" evidence="1">
    <location>
        <begin position="398"/>
        <end position="411"/>
    </location>
</feature>
<reference evidence="3 4" key="1">
    <citation type="submission" date="2024-05" db="EMBL/GenBank/DDBJ databases">
        <title>Haplotype-resolved chromosome-level genome assembly of Huyou (Citrus changshanensis).</title>
        <authorList>
            <person name="Miao C."/>
            <person name="Chen W."/>
            <person name="Wu Y."/>
            <person name="Wang L."/>
            <person name="Zhao S."/>
            <person name="Grierson D."/>
            <person name="Xu C."/>
            <person name="Chen K."/>
        </authorList>
    </citation>
    <scope>NUCLEOTIDE SEQUENCE [LARGE SCALE GENOMIC DNA]</scope>
    <source>
        <strain evidence="3">01-14</strain>
        <tissue evidence="3">Leaf</tissue>
    </source>
</reference>
<dbReference type="Pfam" id="PF14111">
    <property type="entry name" value="DUF4283"/>
    <property type="match status" value="1"/>
</dbReference>
<evidence type="ECO:0000313" key="3">
    <source>
        <dbReference type="EMBL" id="KAK9221992.1"/>
    </source>
</evidence>
<sequence length="420" mass="47919">MQRKHAQLQVTKPRRSARGMIPNILRRKPNPENSHKEIKINSKRKCNFHKLLEPNLASCDDSEPNLAVANPARPESCLACLRLAGQRNCGRRKAEGSRSSSGGTAREEEYIGVGEVLSSQLLILKMDTEKLIRRCKEISLSGKTRGKVSFKGNLRLKGEKIVAGCLMGKVLHNKKVNLEGLRLAMSQVWRTVREVRIEELGDNIFMFKFATEADKRRILAGGPWHFNRALMVLIEPTSIRELTKLSFSHVSFWIQIHNVPIMCMNEETIRDFGKEIGKVEEVGTNAAGECIGKYARLRVPVDVTKPLVKVLSLEPEEDGEEGVDMENEDIEAEKKEEKRQEIVMLVLYEKLLNFCYVYGCVGHQFRECIQFKNQSRDEMAYGPWLKAPTNAEKIKLNKGKERGKIDEDNQRRNMPFESRV</sequence>
<evidence type="ECO:0000256" key="1">
    <source>
        <dbReference type="SAM" id="MobiDB-lite"/>
    </source>
</evidence>
<organism evidence="3 4">
    <name type="scientific">Citrus x changshan-huyou</name>
    <dbReference type="NCBI Taxonomy" id="2935761"/>
    <lineage>
        <taxon>Eukaryota</taxon>
        <taxon>Viridiplantae</taxon>
        <taxon>Streptophyta</taxon>
        <taxon>Embryophyta</taxon>
        <taxon>Tracheophyta</taxon>
        <taxon>Spermatophyta</taxon>
        <taxon>Magnoliopsida</taxon>
        <taxon>eudicotyledons</taxon>
        <taxon>Gunneridae</taxon>
        <taxon>Pentapetalae</taxon>
        <taxon>rosids</taxon>
        <taxon>malvids</taxon>
        <taxon>Sapindales</taxon>
        <taxon>Rutaceae</taxon>
        <taxon>Aurantioideae</taxon>
        <taxon>Citrus</taxon>
    </lineage>
</organism>
<dbReference type="Proteomes" id="UP001428341">
    <property type="component" value="Unassembled WGS sequence"/>
</dbReference>
<dbReference type="PANTHER" id="PTHR31286:SF167">
    <property type="entry name" value="OS09G0268800 PROTEIN"/>
    <property type="match status" value="1"/>
</dbReference>
<evidence type="ECO:0000313" key="4">
    <source>
        <dbReference type="Proteomes" id="UP001428341"/>
    </source>
</evidence>
<dbReference type="InterPro" id="IPR025558">
    <property type="entry name" value="DUF4283"/>
</dbReference>
<comment type="caution">
    <text evidence="3">The sequence shown here is derived from an EMBL/GenBank/DDBJ whole genome shotgun (WGS) entry which is preliminary data.</text>
</comment>
<evidence type="ECO:0000259" key="2">
    <source>
        <dbReference type="Pfam" id="PF14111"/>
    </source>
</evidence>
<dbReference type="EMBL" id="JBCGBO010000002">
    <property type="protein sequence ID" value="KAK9221992.1"/>
    <property type="molecule type" value="Genomic_DNA"/>
</dbReference>
<gene>
    <name evidence="3" type="ORF">WN944_010423</name>
</gene>
<feature type="domain" description="DUF4283" evidence="2">
    <location>
        <begin position="165"/>
        <end position="233"/>
    </location>
</feature>
<protein>
    <recommendedName>
        <fullName evidence="2">DUF4283 domain-containing protein</fullName>
    </recommendedName>
</protein>
<feature type="region of interest" description="Disordered" evidence="1">
    <location>
        <begin position="398"/>
        <end position="420"/>
    </location>
</feature>
<name>A0AAP0MXX1_9ROSI</name>
<dbReference type="AlphaFoldDB" id="A0AAP0MXX1"/>
<accession>A0AAP0MXX1</accession>
<dbReference type="PANTHER" id="PTHR31286">
    <property type="entry name" value="GLYCINE-RICH CELL WALL STRUCTURAL PROTEIN 1.8-LIKE"/>
    <property type="match status" value="1"/>
</dbReference>
<proteinExistence type="predicted"/>